<dbReference type="PANTHER" id="PTHR24148">
    <property type="entry name" value="ANKYRIN REPEAT DOMAIN-CONTAINING PROTEIN 39 HOMOLOG-RELATED"/>
    <property type="match status" value="1"/>
</dbReference>
<dbReference type="InterPro" id="IPR052895">
    <property type="entry name" value="HetReg/Transcr_Mod"/>
</dbReference>
<evidence type="ECO:0000313" key="4">
    <source>
        <dbReference type="Proteomes" id="UP000663193"/>
    </source>
</evidence>
<dbReference type="Proteomes" id="UP000663193">
    <property type="component" value="Chromosome 12"/>
</dbReference>
<evidence type="ECO:0000256" key="1">
    <source>
        <dbReference type="SAM" id="MobiDB-lite"/>
    </source>
</evidence>
<dbReference type="AlphaFoldDB" id="A0A7U2FCE9"/>
<dbReference type="InterPro" id="IPR010730">
    <property type="entry name" value="HET"/>
</dbReference>
<dbReference type="OrthoDB" id="2157530at2759"/>
<feature type="region of interest" description="Disordered" evidence="1">
    <location>
        <begin position="313"/>
        <end position="332"/>
    </location>
</feature>
<proteinExistence type="predicted"/>
<reference evidence="4" key="1">
    <citation type="journal article" date="2021" name="BMC Genomics">
        <title>Chromosome-level genome assembly and manually-curated proteome of model necrotroph Parastagonospora nodorum Sn15 reveals a genome-wide trove of candidate effector homologs, and redundancy of virulence-related functions within an accessory chromosome.</title>
        <authorList>
            <person name="Bertazzoni S."/>
            <person name="Jones D.A.B."/>
            <person name="Phan H.T."/>
            <person name="Tan K.-C."/>
            <person name="Hane J.K."/>
        </authorList>
    </citation>
    <scope>NUCLEOTIDE SEQUENCE [LARGE SCALE GENOMIC DNA]</scope>
    <source>
        <strain evidence="4">SN15 / ATCC MYA-4574 / FGSC 10173)</strain>
    </source>
</reference>
<dbReference type="KEGG" id="pno:SNOG_14541"/>
<feature type="domain" description="Heterokaryon incompatibility" evidence="2">
    <location>
        <begin position="212"/>
        <end position="371"/>
    </location>
</feature>
<dbReference type="RefSeq" id="XP_001804723.1">
    <property type="nucleotide sequence ID" value="XM_001804671.1"/>
</dbReference>
<evidence type="ECO:0000313" key="3">
    <source>
        <dbReference type="EMBL" id="QRD01719.1"/>
    </source>
</evidence>
<dbReference type="PANTHER" id="PTHR24148:SF80">
    <property type="entry name" value="HETEROKARYON INCOMPATIBILITY DOMAIN-CONTAINING PROTEIN"/>
    <property type="match status" value="1"/>
</dbReference>
<dbReference type="Pfam" id="PF06985">
    <property type="entry name" value="HET"/>
    <property type="match status" value="1"/>
</dbReference>
<dbReference type="VEuPathDB" id="FungiDB:JI435_145410"/>
<protein>
    <recommendedName>
        <fullName evidence="2">Heterokaryon incompatibility domain-containing protein</fullName>
    </recommendedName>
</protein>
<evidence type="ECO:0000259" key="2">
    <source>
        <dbReference type="Pfam" id="PF06985"/>
    </source>
</evidence>
<sequence length="371" mass="42290">MEVDMTDAGNAEEQKMAIEDIGFEEMQVDGTHISETQVDETGVAGTDQDKTEDLMTAVEEVVSNKLQLGTMQAELTETDEEVCREECDETKLEKKQAEEAMPNMSQLEHVQSDLTEANQMSAYGATIQVEKMQEEDPRAGQTGSVKREANKTQMDGVETNKVETDRGRDHVYTSFSQPTEIRVVILMPSLDPDAPLTFSFHQSYLEDLEGRYEAISYVWGEPILEYPVYNISDGTQLLVARNLSCALRQLRHAANVRWLWADALCIDQKNHQEKAKQIPLMVDIFRTAKRVLAWLHQDDQIIRRGLQHIERLSRRRPGPSEDADIEGYHNDLLTNSRSPGQLLWEEINTSKSAVSDILTVLNLPYFRRLWM</sequence>
<gene>
    <name evidence="3" type="ORF">JI435_145410</name>
</gene>
<feature type="region of interest" description="Disordered" evidence="1">
    <location>
        <begin position="133"/>
        <end position="155"/>
    </location>
</feature>
<accession>A0A7U2FCE9</accession>
<dbReference type="EMBL" id="CP069034">
    <property type="protein sequence ID" value="QRD01719.1"/>
    <property type="molecule type" value="Genomic_DNA"/>
</dbReference>
<organism evidence="3 4">
    <name type="scientific">Phaeosphaeria nodorum (strain SN15 / ATCC MYA-4574 / FGSC 10173)</name>
    <name type="common">Glume blotch fungus</name>
    <name type="synonym">Parastagonospora nodorum</name>
    <dbReference type="NCBI Taxonomy" id="321614"/>
    <lineage>
        <taxon>Eukaryota</taxon>
        <taxon>Fungi</taxon>
        <taxon>Dikarya</taxon>
        <taxon>Ascomycota</taxon>
        <taxon>Pezizomycotina</taxon>
        <taxon>Dothideomycetes</taxon>
        <taxon>Pleosporomycetidae</taxon>
        <taxon>Pleosporales</taxon>
        <taxon>Pleosporineae</taxon>
        <taxon>Phaeosphaeriaceae</taxon>
        <taxon>Parastagonospora</taxon>
    </lineage>
</organism>
<keyword evidence="4" id="KW-1185">Reference proteome</keyword>
<name>A0A7U2FCE9_PHANO</name>